<evidence type="ECO:0000313" key="2">
    <source>
        <dbReference type="Proteomes" id="UP000596063"/>
    </source>
</evidence>
<dbReference type="RefSeq" id="WP_198570757.1">
    <property type="nucleotide sequence ID" value="NZ_CP066167.1"/>
</dbReference>
<organism evidence="1 2">
    <name type="scientific">Spongiibacter nanhainus</name>
    <dbReference type="NCBI Taxonomy" id="2794344"/>
    <lineage>
        <taxon>Bacteria</taxon>
        <taxon>Pseudomonadati</taxon>
        <taxon>Pseudomonadota</taxon>
        <taxon>Gammaproteobacteria</taxon>
        <taxon>Cellvibrionales</taxon>
        <taxon>Spongiibacteraceae</taxon>
        <taxon>Spongiibacter</taxon>
    </lineage>
</organism>
<dbReference type="EMBL" id="CP066167">
    <property type="protein sequence ID" value="QQD19272.1"/>
    <property type="molecule type" value="Genomic_DNA"/>
</dbReference>
<dbReference type="KEGG" id="snan:I6N98_05305"/>
<name>A0A7T4R328_9GAMM</name>
<reference evidence="1 2" key="1">
    <citation type="submission" date="2020-12" db="EMBL/GenBank/DDBJ databases">
        <authorList>
            <person name="Shan Y."/>
        </authorList>
    </citation>
    <scope>NUCLEOTIDE SEQUENCE [LARGE SCALE GENOMIC DNA]</scope>
    <source>
        <strain evidence="2">csc3.9</strain>
    </source>
</reference>
<proteinExistence type="predicted"/>
<protein>
    <submittedName>
        <fullName evidence="1">Uncharacterized protein</fullName>
    </submittedName>
</protein>
<keyword evidence="2" id="KW-1185">Reference proteome</keyword>
<accession>A0A7T4R328</accession>
<gene>
    <name evidence="1" type="ORF">I6N98_05305</name>
</gene>
<dbReference type="AlphaFoldDB" id="A0A7T4R328"/>
<dbReference type="Proteomes" id="UP000596063">
    <property type="component" value="Chromosome"/>
</dbReference>
<sequence length="193" mass="20898">MARRKVKIIVGVVAVLVAVLAVLAYQFMPPPPEPTVTLGGKSYSVAESTLGELLDYDEAAAVLDKHFPGLADIRQLNVARPLTLEDIQPYYPELITDDKLAAADAELQELEGSSVVVYTTGSTLVGVILDDPEARAIVDKHLPGFSTEPRIDQGRGFTLNFMQKFDPDTITDEVLANINADFKELAESRAGAQ</sequence>
<evidence type="ECO:0000313" key="1">
    <source>
        <dbReference type="EMBL" id="QQD19272.1"/>
    </source>
</evidence>